<feature type="active site" description="Proton acceptor" evidence="3">
    <location>
        <position position="151"/>
    </location>
</feature>
<dbReference type="SUPFAM" id="SSF55031">
    <property type="entry name" value="Bacterial exopeptidase dimerisation domain"/>
    <property type="match status" value="1"/>
</dbReference>
<evidence type="ECO:0000313" key="6">
    <source>
        <dbReference type="Proteomes" id="UP000782312"/>
    </source>
</evidence>
<dbReference type="InterPro" id="IPR002933">
    <property type="entry name" value="Peptidase_M20"/>
</dbReference>
<dbReference type="Gene3D" id="3.40.630.10">
    <property type="entry name" value="Zn peptidases"/>
    <property type="match status" value="1"/>
</dbReference>
<accession>A0A932HW70</accession>
<dbReference type="AlphaFoldDB" id="A0A932HW70"/>
<dbReference type="Gene3D" id="3.30.70.360">
    <property type="match status" value="1"/>
</dbReference>
<dbReference type="Pfam" id="PF07687">
    <property type="entry name" value="M20_dimer"/>
    <property type="match status" value="1"/>
</dbReference>
<protein>
    <submittedName>
        <fullName evidence="5">M20 family metallopeptidase</fullName>
    </submittedName>
</protein>
<evidence type="ECO:0000259" key="4">
    <source>
        <dbReference type="Pfam" id="PF07687"/>
    </source>
</evidence>
<feature type="active site" evidence="3">
    <location>
        <position position="90"/>
    </location>
</feature>
<dbReference type="CDD" id="cd03885">
    <property type="entry name" value="M20_CPDG2"/>
    <property type="match status" value="1"/>
</dbReference>
<dbReference type="InterPro" id="IPR050072">
    <property type="entry name" value="Peptidase_M20A"/>
</dbReference>
<dbReference type="InterPro" id="IPR036264">
    <property type="entry name" value="Bact_exopeptidase_dim_dom"/>
</dbReference>
<dbReference type="Pfam" id="PF01546">
    <property type="entry name" value="Peptidase_M20"/>
    <property type="match status" value="1"/>
</dbReference>
<sequence length="395" mass="41501">MIGGKALLARLKARLPRMVETLAEAVAIDSPTFPCAGTNAVASLFAERYRALGAGVERIPGDHGAGDHMLARFPGATPGGPKVILLGHCDTVFPEGEAARRPFTVRGERAHGPGVADMKGSLTACLYAMEALLEAGFRPRGEVLVLYDTDEERGNPSSRPHIERKGGDAAAALVIEPGRADGSVVSSRKGSVFYRLGVTGVEAHAGVDPEKGRSAVVELAHQILRAQALERPGGTVNVTGLSGGERPHIVAGEAACFIEARAETQAVLDQMEWELLALAKQPALRGTRLGFERKGGRPAMERNRKTDALIGLAAEAAREAGFILIHTPTGGGSDGNFLSPLGVPVLDGLGPVGGNLHTEDEYLDLPTLPERAALIAGLVERIAGEEGENRIERRA</sequence>
<name>A0A932HW70_UNCTE</name>
<keyword evidence="1" id="KW-0479">Metal-binding</keyword>
<proteinExistence type="predicted"/>
<dbReference type="PANTHER" id="PTHR43808:SF9">
    <property type="entry name" value="BLL0789 PROTEIN"/>
    <property type="match status" value="1"/>
</dbReference>
<dbReference type="GO" id="GO:0046872">
    <property type="term" value="F:metal ion binding"/>
    <property type="evidence" value="ECO:0007669"/>
    <property type="project" value="UniProtKB-KW"/>
</dbReference>
<dbReference type="Proteomes" id="UP000782312">
    <property type="component" value="Unassembled WGS sequence"/>
</dbReference>
<dbReference type="SUPFAM" id="SSF53187">
    <property type="entry name" value="Zn-dependent exopeptidases"/>
    <property type="match status" value="1"/>
</dbReference>
<dbReference type="GO" id="GO:0016787">
    <property type="term" value="F:hydrolase activity"/>
    <property type="evidence" value="ECO:0007669"/>
    <property type="project" value="UniProtKB-KW"/>
</dbReference>
<feature type="domain" description="Peptidase M20 dimerisation" evidence="4">
    <location>
        <begin position="187"/>
        <end position="285"/>
    </location>
</feature>
<keyword evidence="2" id="KW-0378">Hydrolase</keyword>
<dbReference type="PANTHER" id="PTHR43808">
    <property type="entry name" value="ACETYLORNITHINE DEACETYLASE"/>
    <property type="match status" value="1"/>
</dbReference>
<gene>
    <name evidence="5" type="ORF">HYZ11_04390</name>
</gene>
<dbReference type="InterPro" id="IPR011650">
    <property type="entry name" value="Peptidase_M20_dimer"/>
</dbReference>
<evidence type="ECO:0000256" key="1">
    <source>
        <dbReference type="ARBA" id="ARBA00022723"/>
    </source>
</evidence>
<evidence type="ECO:0000313" key="5">
    <source>
        <dbReference type="EMBL" id="MBI3126825.1"/>
    </source>
</evidence>
<dbReference type="EMBL" id="JACPUR010000013">
    <property type="protein sequence ID" value="MBI3126825.1"/>
    <property type="molecule type" value="Genomic_DNA"/>
</dbReference>
<evidence type="ECO:0000256" key="3">
    <source>
        <dbReference type="PIRSR" id="PIRSR037238-1"/>
    </source>
</evidence>
<organism evidence="5 6">
    <name type="scientific">Tectimicrobiota bacterium</name>
    <dbReference type="NCBI Taxonomy" id="2528274"/>
    <lineage>
        <taxon>Bacteria</taxon>
        <taxon>Pseudomonadati</taxon>
        <taxon>Nitrospinota/Tectimicrobiota group</taxon>
        <taxon>Candidatus Tectimicrobiota</taxon>
    </lineage>
</organism>
<comment type="caution">
    <text evidence="5">The sequence shown here is derived from an EMBL/GenBank/DDBJ whole genome shotgun (WGS) entry which is preliminary data.</text>
</comment>
<dbReference type="InterPro" id="IPR017150">
    <property type="entry name" value="Pept_M20_glutamate_carboxypep"/>
</dbReference>
<dbReference type="PIRSF" id="PIRSF037238">
    <property type="entry name" value="Carboxypeptidase_G2"/>
    <property type="match status" value="1"/>
</dbReference>
<evidence type="ECO:0000256" key="2">
    <source>
        <dbReference type="ARBA" id="ARBA00022801"/>
    </source>
</evidence>
<reference evidence="5" key="1">
    <citation type="submission" date="2020-07" db="EMBL/GenBank/DDBJ databases">
        <title>Huge and variable diversity of episymbiotic CPR bacteria and DPANN archaea in groundwater ecosystems.</title>
        <authorList>
            <person name="He C.Y."/>
            <person name="Keren R."/>
            <person name="Whittaker M."/>
            <person name="Farag I.F."/>
            <person name="Doudna J."/>
            <person name="Cate J.H.D."/>
            <person name="Banfield J.F."/>
        </authorList>
    </citation>
    <scope>NUCLEOTIDE SEQUENCE</scope>
    <source>
        <strain evidence="5">NC_groundwater_763_Ag_S-0.2um_68_21</strain>
    </source>
</reference>